<reference evidence="5" key="1">
    <citation type="submission" date="2023-05" db="EMBL/GenBank/DDBJ databases">
        <title>Mariniplasma microaerophilum sp. nov., a novel anaerobic mollicute isolated from terrestrial mud volcano, Taman Peninsula, Russia.</title>
        <authorList>
            <person name="Khomyakova M.A."/>
            <person name="Merkel A.Y."/>
            <person name="Slobodkin A.I."/>
        </authorList>
    </citation>
    <scope>NUCLEOTIDE SEQUENCE</scope>
    <source>
        <strain evidence="5">M4Ah</strain>
    </source>
</reference>
<evidence type="ECO:0000259" key="4">
    <source>
        <dbReference type="PROSITE" id="PS50949"/>
    </source>
</evidence>
<evidence type="ECO:0000256" key="3">
    <source>
        <dbReference type="ARBA" id="ARBA00023163"/>
    </source>
</evidence>
<name>A0AAW6UC99_9MOLU</name>
<dbReference type="RefSeq" id="WP_282839550.1">
    <property type="nucleotide sequence ID" value="NZ_JASCXW010000017.1"/>
</dbReference>
<organism evidence="5 6">
    <name type="scientific">Peloplasma aerotolerans</name>
    <dbReference type="NCBI Taxonomy" id="3044389"/>
    <lineage>
        <taxon>Bacteria</taxon>
        <taxon>Bacillati</taxon>
        <taxon>Mycoplasmatota</taxon>
        <taxon>Mollicutes</taxon>
        <taxon>Acholeplasmatales</taxon>
        <taxon>Acholeplasmataceae</taxon>
        <taxon>Peloplasma</taxon>
    </lineage>
</organism>
<evidence type="ECO:0000313" key="5">
    <source>
        <dbReference type="EMBL" id="MDI6453121.1"/>
    </source>
</evidence>
<sequence>MSIDLADKMPFYLQVRNSLRQKIETGEWNEGDLIPSEKELAQHYGVSRVTIRTAISKLVQEQYLTRRAGFGTTVYKNKSSLSNFTMIRSFTNEMNEMGLPSKTMESELKEIEADKLLASIFNINEGDMLYNLRRVRGTVIPILYSDTYLLPVVKLPNTESFLMGSLYKYLSSQNIFFNVFEEYVSAVLAPKTIRNILQIQDDSPQLKRKRYSYDESNRLIEYTETFYNAAHYEYRTRLYYRKK</sequence>
<dbReference type="InterPro" id="IPR028978">
    <property type="entry name" value="Chorismate_lyase_/UTRA_dom_sf"/>
</dbReference>
<dbReference type="SUPFAM" id="SSF64288">
    <property type="entry name" value="Chorismate lyase-like"/>
    <property type="match status" value="1"/>
</dbReference>
<keyword evidence="2" id="KW-0238">DNA-binding</keyword>
<dbReference type="Proteomes" id="UP001431532">
    <property type="component" value="Unassembled WGS sequence"/>
</dbReference>
<dbReference type="InterPro" id="IPR000524">
    <property type="entry name" value="Tscrpt_reg_HTH_GntR"/>
</dbReference>
<dbReference type="GO" id="GO:0003700">
    <property type="term" value="F:DNA-binding transcription factor activity"/>
    <property type="evidence" value="ECO:0007669"/>
    <property type="project" value="InterPro"/>
</dbReference>
<evidence type="ECO:0000256" key="2">
    <source>
        <dbReference type="ARBA" id="ARBA00023125"/>
    </source>
</evidence>
<keyword evidence="6" id="KW-1185">Reference proteome</keyword>
<gene>
    <name evidence="5" type="ORF">QJ521_06065</name>
</gene>
<keyword evidence="3" id="KW-0804">Transcription</keyword>
<dbReference type="Pfam" id="PF07702">
    <property type="entry name" value="UTRA"/>
    <property type="match status" value="1"/>
</dbReference>
<dbReference type="PANTHER" id="PTHR44846:SF17">
    <property type="entry name" value="GNTR-FAMILY TRANSCRIPTIONAL REGULATOR"/>
    <property type="match status" value="1"/>
</dbReference>
<dbReference type="InterPro" id="IPR011663">
    <property type="entry name" value="UTRA"/>
</dbReference>
<dbReference type="Pfam" id="PF00392">
    <property type="entry name" value="GntR"/>
    <property type="match status" value="1"/>
</dbReference>
<feature type="domain" description="HTH gntR-type" evidence="4">
    <location>
        <begin position="9"/>
        <end position="77"/>
    </location>
</feature>
<dbReference type="PRINTS" id="PR00035">
    <property type="entry name" value="HTHGNTR"/>
</dbReference>
<evidence type="ECO:0000313" key="6">
    <source>
        <dbReference type="Proteomes" id="UP001431532"/>
    </source>
</evidence>
<comment type="caution">
    <text evidence="5">The sequence shown here is derived from an EMBL/GenBank/DDBJ whole genome shotgun (WGS) entry which is preliminary data.</text>
</comment>
<accession>A0AAW6UC99</accession>
<dbReference type="EMBL" id="JASCXW010000017">
    <property type="protein sequence ID" value="MDI6453121.1"/>
    <property type="molecule type" value="Genomic_DNA"/>
</dbReference>
<dbReference type="Gene3D" id="1.10.10.10">
    <property type="entry name" value="Winged helix-like DNA-binding domain superfamily/Winged helix DNA-binding domain"/>
    <property type="match status" value="1"/>
</dbReference>
<dbReference type="PROSITE" id="PS50949">
    <property type="entry name" value="HTH_GNTR"/>
    <property type="match status" value="1"/>
</dbReference>
<dbReference type="InterPro" id="IPR036388">
    <property type="entry name" value="WH-like_DNA-bd_sf"/>
</dbReference>
<dbReference type="GO" id="GO:0003677">
    <property type="term" value="F:DNA binding"/>
    <property type="evidence" value="ECO:0007669"/>
    <property type="project" value="UniProtKB-KW"/>
</dbReference>
<protein>
    <submittedName>
        <fullName evidence="5">GntR family transcriptional regulator</fullName>
    </submittedName>
</protein>
<dbReference type="PANTHER" id="PTHR44846">
    <property type="entry name" value="MANNOSYL-D-GLYCERATE TRANSPORT/METABOLISM SYSTEM REPRESSOR MNGR-RELATED"/>
    <property type="match status" value="1"/>
</dbReference>
<dbReference type="InterPro" id="IPR050679">
    <property type="entry name" value="Bact_HTH_transcr_reg"/>
</dbReference>
<dbReference type="SMART" id="SM00345">
    <property type="entry name" value="HTH_GNTR"/>
    <property type="match status" value="1"/>
</dbReference>
<dbReference type="CDD" id="cd07377">
    <property type="entry name" value="WHTH_GntR"/>
    <property type="match status" value="1"/>
</dbReference>
<dbReference type="AlphaFoldDB" id="A0AAW6UC99"/>
<dbReference type="SUPFAM" id="SSF46785">
    <property type="entry name" value="Winged helix' DNA-binding domain"/>
    <property type="match status" value="1"/>
</dbReference>
<dbReference type="SMART" id="SM00866">
    <property type="entry name" value="UTRA"/>
    <property type="match status" value="1"/>
</dbReference>
<dbReference type="Gene3D" id="3.40.1410.10">
    <property type="entry name" value="Chorismate lyase-like"/>
    <property type="match status" value="1"/>
</dbReference>
<evidence type="ECO:0000256" key="1">
    <source>
        <dbReference type="ARBA" id="ARBA00023015"/>
    </source>
</evidence>
<dbReference type="FunFam" id="1.10.10.10:FF:000079">
    <property type="entry name" value="GntR family transcriptional regulator"/>
    <property type="match status" value="1"/>
</dbReference>
<dbReference type="InterPro" id="IPR036390">
    <property type="entry name" value="WH_DNA-bd_sf"/>
</dbReference>
<keyword evidence="1" id="KW-0805">Transcription regulation</keyword>
<proteinExistence type="predicted"/>
<dbReference type="GO" id="GO:0045892">
    <property type="term" value="P:negative regulation of DNA-templated transcription"/>
    <property type="evidence" value="ECO:0007669"/>
    <property type="project" value="TreeGrafter"/>
</dbReference>